<dbReference type="GO" id="GO:0005524">
    <property type="term" value="F:ATP binding"/>
    <property type="evidence" value="ECO:0007669"/>
    <property type="project" value="UniProtKB-KW"/>
</dbReference>
<feature type="binding site" evidence="4">
    <location>
        <position position="63"/>
    </location>
    <ligand>
        <name>substrate</name>
    </ligand>
</feature>
<name>A0A7Z0EPY3_9ACTN</name>
<dbReference type="PANTHER" id="PTHR23407">
    <property type="entry name" value="ATPASE INHIBITOR/5-FORMYLTETRAHYDROFOLATE CYCLO-LIGASE"/>
    <property type="match status" value="1"/>
</dbReference>
<dbReference type="EMBL" id="JACCFS010000001">
    <property type="protein sequence ID" value="NYJ36146.1"/>
    <property type="molecule type" value="Genomic_DNA"/>
</dbReference>
<evidence type="ECO:0000256" key="3">
    <source>
        <dbReference type="ARBA" id="ARBA00022840"/>
    </source>
</evidence>
<comment type="similarity">
    <text evidence="1 5">Belongs to the 5-formyltetrahydrofolate cyclo-ligase family.</text>
</comment>
<keyword evidence="2 4" id="KW-0547">Nucleotide-binding</keyword>
<keyword evidence="7" id="KW-1185">Reference proteome</keyword>
<dbReference type="EC" id="6.3.3.2" evidence="5"/>
<dbReference type="GO" id="GO:0035999">
    <property type="term" value="P:tetrahydrofolate interconversion"/>
    <property type="evidence" value="ECO:0007669"/>
    <property type="project" value="TreeGrafter"/>
</dbReference>
<dbReference type="PIRSF" id="PIRSF006806">
    <property type="entry name" value="FTHF_cligase"/>
    <property type="match status" value="1"/>
</dbReference>
<reference evidence="6 7" key="1">
    <citation type="submission" date="2020-07" db="EMBL/GenBank/DDBJ databases">
        <title>Sequencing the genomes of 1000 actinobacteria strains.</title>
        <authorList>
            <person name="Klenk H.-P."/>
        </authorList>
    </citation>
    <scope>NUCLEOTIDE SEQUENCE [LARGE SCALE GENOMIC DNA]</scope>
    <source>
        <strain evidence="6 7">DSM 44442</strain>
    </source>
</reference>
<dbReference type="AlphaFoldDB" id="A0A7Z0EPY3"/>
<evidence type="ECO:0000313" key="7">
    <source>
        <dbReference type="Proteomes" id="UP000572051"/>
    </source>
</evidence>
<dbReference type="InterPro" id="IPR037171">
    <property type="entry name" value="NagB/RpiA_transferase-like"/>
</dbReference>
<evidence type="ECO:0000256" key="1">
    <source>
        <dbReference type="ARBA" id="ARBA00010638"/>
    </source>
</evidence>
<evidence type="ECO:0000256" key="2">
    <source>
        <dbReference type="ARBA" id="ARBA00022741"/>
    </source>
</evidence>
<sequence length="213" mass="22636">MSDQGDRDRSAKRELRRRVLAERRARGASERARAGSAVRDALMAVPWLSMAGTVACYYSVGGEPDTRGLVTALWKRGTYVLLPVFLPGGDLDWASFDGPDSLAEAGHGLMEPTGPRYGPGALARADAVVCPALAVDRAGMRLGRGAGCYDRALAAKGPHTPAIAVVHDEEWVERVPAEPHDRPVDAVLTPGGGLHVFDPASPVWPDRGDRHGG</sequence>
<keyword evidence="3 4" id="KW-0067">ATP-binding</keyword>
<protein>
    <recommendedName>
        <fullName evidence="5">5-formyltetrahydrofolate cyclo-ligase</fullName>
        <ecNumber evidence="5">6.3.3.2</ecNumber>
    </recommendedName>
</protein>
<dbReference type="RefSeq" id="WP_179825859.1">
    <property type="nucleotide sequence ID" value="NZ_JACCFS010000001.1"/>
</dbReference>
<keyword evidence="5" id="KW-0460">Magnesium</keyword>
<dbReference type="GO" id="GO:0030272">
    <property type="term" value="F:5-formyltetrahydrofolate cyclo-ligase activity"/>
    <property type="evidence" value="ECO:0007669"/>
    <property type="project" value="UniProtKB-EC"/>
</dbReference>
<dbReference type="PANTHER" id="PTHR23407:SF1">
    <property type="entry name" value="5-FORMYLTETRAHYDROFOLATE CYCLO-LIGASE"/>
    <property type="match status" value="1"/>
</dbReference>
<accession>A0A7Z0EPY3</accession>
<dbReference type="Gene3D" id="3.40.50.10420">
    <property type="entry name" value="NagB/RpiA/CoA transferase-like"/>
    <property type="match status" value="1"/>
</dbReference>
<comment type="catalytic activity">
    <reaction evidence="5">
        <text>(6S)-5-formyl-5,6,7,8-tetrahydrofolate + ATP = (6R)-5,10-methenyltetrahydrofolate + ADP + phosphate</text>
        <dbReference type="Rhea" id="RHEA:10488"/>
        <dbReference type="ChEBI" id="CHEBI:30616"/>
        <dbReference type="ChEBI" id="CHEBI:43474"/>
        <dbReference type="ChEBI" id="CHEBI:57455"/>
        <dbReference type="ChEBI" id="CHEBI:57457"/>
        <dbReference type="ChEBI" id="CHEBI:456216"/>
        <dbReference type="EC" id="6.3.3.2"/>
    </reaction>
</comment>
<dbReference type="Proteomes" id="UP000572051">
    <property type="component" value="Unassembled WGS sequence"/>
</dbReference>
<dbReference type="GO" id="GO:0046872">
    <property type="term" value="F:metal ion binding"/>
    <property type="evidence" value="ECO:0007669"/>
    <property type="project" value="UniProtKB-KW"/>
</dbReference>
<evidence type="ECO:0000313" key="6">
    <source>
        <dbReference type="EMBL" id="NYJ36146.1"/>
    </source>
</evidence>
<gene>
    <name evidence="6" type="ORF">HNR10_004027</name>
</gene>
<feature type="binding site" evidence="4">
    <location>
        <begin position="12"/>
        <end position="16"/>
    </location>
    <ligand>
        <name>ATP</name>
        <dbReference type="ChEBI" id="CHEBI:30616"/>
    </ligand>
</feature>
<dbReference type="GO" id="GO:0009396">
    <property type="term" value="P:folic acid-containing compound biosynthetic process"/>
    <property type="evidence" value="ECO:0007669"/>
    <property type="project" value="TreeGrafter"/>
</dbReference>
<comment type="cofactor">
    <cofactor evidence="5">
        <name>Mg(2+)</name>
        <dbReference type="ChEBI" id="CHEBI:18420"/>
    </cofactor>
</comment>
<proteinExistence type="inferred from homology"/>
<dbReference type="Pfam" id="PF01812">
    <property type="entry name" value="5-FTHF_cyc-lig"/>
    <property type="match status" value="1"/>
</dbReference>
<evidence type="ECO:0000256" key="5">
    <source>
        <dbReference type="RuleBase" id="RU361279"/>
    </source>
</evidence>
<dbReference type="NCBIfam" id="TIGR02727">
    <property type="entry name" value="MTHFS_bact"/>
    <property type="match status" value="1"/>
</dbReference>
<keyword evidence="6" id="KW-0436">Ligase</keyword>
<keyword evidence="5" id="KW-0479">Metal-binding</keyword>
<organism evidence="6 7">
    <name type="scientific">Nocardiopsis aegyptia</name>
    <dbReference type="NCBI Taxonomy" id="220378"/>
    <lineage>
        <taxon>Bacteria</taxon>
        <taxon>Bacillati</taxon>
        <taxon>Actinomycetota</taxon>
        <taxon>Actinomycetes</taxon>
        <taxon>Streptosporangiales</taxon>
        <taxon>Nocardiopsidaceae</taxon>
        <taxon>Nocardiopsis</taxon>
    </lineage>
</organism>
<evidence type="ECO:0000256" key="4">
    <source>
        <dbReference type="PIRSR" id="PIRSR006806-1"/>
    </source>
</evidence>
<dbReference type="InterPro" id="IPR002698">
    <property type="entry name" value="FTHF_cligase"/>
</dbReference>
<feature type="binding site" evidence="4">
    <location>
        <begin position="141"/>
        <end position="149"/>
    </location>
    <ligand>
        <name>ATP</name>
        <dbReference type="ChEBI" id="CHEBI:30616"/>
    </ligand>
</feature>
<dbReference type="InterPro" id="IPR024185">
    <property type="entry name" value="FTHF_cligase-like_sf"/>
</dbReference>
<dbReference type="SUPFAM" id="SSF100950">
    <property type="entry name" value="NagB/RpiA/CoA transferase-like"/>
    <property type="match status" value="1"/>
</dbReference>
<comment type="caution">
    <text evidence="6">The sequence shown here is derived from an EMBL/GenBank/DDBJ whole genome shotgun (WGS) entry which is preliminary data.</text>
</comment>